<evidence type="ECO:0000313" key="2">
    <source>
        <dbReference type="Proteomes" id="UP000177870"/>
    </source>
</evidence>
<dbReference type="SUPFAM" id="SSF143847">
    <property type="entry name" value="XisI-like"/>
    <property type="match status" value="1"/>
</dbReference>
<dbReference type="InterPro" id="IPR035943">
    <property type="entry name" value="XisI-like_sf"/>
</dbReference>
<dbReference type="Proteomes" id="UP000177870">
    <property type="component" value="Chromosome"/>
</dbReference>
<protein>
    <submittedName>
        <fullName evidence="1">XisI protein</fullName>
    </submittedName>
</protein>
<sequence>MDRLDEYSRLIRQILERYARISYSHGDIQSYAITDTLNNHFMLMVVGWDGKRRVHGCITHVQIIDGKIWIQRDGIEDGITEELVAAGIPKSDIVLGFHPPDVRPHTGYALA</sequence>
<dbReference type="EMBL" id="CP017599">
    <property type="protein sequence ID" value="AOW99640.1"/>
    <property type="molecule type" value="Genomic_DNA"/>
</dbReference>
<reference evidence="2" key="1">
    <citation type="submission" date="2016-10" db="EMBL/GenBank/DDBJ databases">
        <title>Comparative genomics uncovers the prolific and rare metabolic potential of the cyanobacterial genus Moorea.</title>
        <authorList>
            <person name="Leao T."/>
            <person name="Castelao G."/>
            <person name="Korobeynikov A."/>
            <person name="Monroe E.A."/>
            <person name="Podell S."/>
            <person name="Glukhov E."/>
            <person name="Allen E."/>
            <person name="Gerwick W.H."/>
            <person name="Gerwick L."/>
        </authorList>
    </citation>
    <scope>NUCLEOTIDE SEQUENCE [LARGE SCALE GENOMIC DNA]</scope>
    <source>
        <strain evidence="2">PAL-8-15-08-1</strain>
    </source>
</reference>
<proteinExistence type="predicted"/>
<organism evidence="1 2">
    <name type="scientific">Moorena producens PAL-8-15-08-1</name>
    <dbReference type="NCBI Taxonomy" id="1458985"/>
    <lineage>
        <taxon>Bacteria</taxon>
        <taxon>Bacillati</taxon>
        <taxon>Cyanobacteriota</taxon>
        <taxon>Cyanophyceae</taxon>
        <taxon>Coleofasciculales</taxon>
        <taxon>Coleofasciculaceae</taxon>
        <taxon>Moorena</taxon>
    </lineage>
</organism>
<name>A0A1D8TPP4_9CYAN</name>
<dbReference type="CDD" id="cd16382">
    <property type="entry name" value="XisI-like"/>
    <property type="match status" value="1"/>
</dbReference>
<dbReference type="STRING" id="1458985.BJP34_09380"/>
<dbReference type="OrthoDB" id="467081at2"/>
<dbReference type="InterPro" id="IPR014968">
    <property type="entry name" value="XisI"/>
</dbReference>
<dbReference type="Gene3D" id="3.30.310.110">
    <property type="entry name" value="XisI-like"/>
    <property type="match status" value="1"/>
</dbReference>
<dbReference type="Pfam" id="PF08869">
    <property type="entry name" value="XisI"/>
    <property type="match status" value="1"/>
</dbReference>
<accession>A0A1D8TPP4</accession>
<dbReference type="KEGG" id="mpro:BJP34_09380"/>
<dbReference type="AlphaFoldDB" id="A0A1D8TPP4"/>
<dbReference type="RefSeq" id="WP_070392120.1">
    <property type="nucleotide sequence ID" value="NZ_CP017599.1"/>
</dbReference>
<gene>
    <name evidence="1" type="ORF">BJP34_09380</name>
</gene>
<evidence type="ECO:0000313" key="1">
    <source>
        <dbReference type="EMBL" id="AOW99640.1"/>
    </source>
</evidence>